<dbReference type="Gene3D" id="3.30.1310.10">
    <property type="entry name" value="Nucleoid-associated protein YbaB-like domain"/>
    <property type="match status" value="1"/>
</dbReference>
<evidence type="ECO:0000256" key="2">
    <source>
        <dbReference type="HAMAP-Rule" id="MF_00274"/>
    </source>
</evidence>
<dbReference type="OrthoDB" id="9803080at2"/>
<keyword evidence="6" id="KW-1185">Reference proteome</keyword>
<dbReference type="GO" id="GO:0043590">
    <property type="term" value="C:bacterial nucleoid"/>
    <property type="evidence" value="ECO:0007669"/>
    <property type="project" value="UniProtKB-UniRule"/>
</dbReference>
<comment type="subunit">
    <text evidence="2">Homodimer.</text>
</comment>
<comment type="caution">
    <text evidence="5">The sequence shown here is derived from an EMBL/GenBank/DDBJ whole genome shotgun (WGS) entry which is preliminary data.</text>
</comment>
<dbReference type="PANTHER" id="PTHR33449:SF1">
    <property type="entry name" value="NUCLEOID-ASSOCIATED PROTEIN YBAB"/>
    <property type="match status" value="1"/>
</dbReference>
<evidence type="ECO:0000256" key="4">
    <source>
        <dbReference type="SAM" id="MobiDB-lite"/>
    </source>
</evidence>
<dbReference type="Pfam" id="PF02575">
    <property type="entry name" value="YbaB_DNA_bd"/>
    <property type="match status" value="1"/>
</dbReference>
<feature type="coiled-coil region" evidence="3">
    <location>
        <begin position="4"/>
        <end position="31"/>
    </location>
</feature>
<sequence>MKDVMGMMKQVQAMQAKMQSLQAELEQTEVEGVAGGGLVKVRLTAKGEMKAVDIDASLLKAEEKEIVEDLVLAAHNDARGRADRLTQEKMGSITAGLPIPPGMKLPF</sequence>
<dbReference type="GO" id="GO:0005829">
    <property type="term" value="C:cytosol"/>
    <property type="evidence" value="ECO:0007669"/>
    <property type="project" value="TreeGrafter"/>
</dbReference>
<dbReference type="SUPFAM" id="SSF82607">
    <property type="entry name" value="YbaB-like"/>
    <property type="match status" value="1"/>
</dbReference>
<feature type="compositionally biased region" description="Pro residues" evidence="4">
    <location>
        <begin position="98"/>
        <end position="107"/>
    </location>
</feature>
<keyword evidence="2" id="KW-0963">Cytoplasm</keyword>
<accession>A0A2S9QHQ0</accession>
<dbReference type="HAMAP" id="MF_00274">
    <property type="entry name" value="DNA_YbaB_EbfC"/>
    <property type="match status" value="1"/>
</dbReference>
<protein>
    <recommendedName>
        <fullName evidence="2">Nucleoid-associated protein C5L14_06600</fullName>
    </recommendedName>
</protein>
<keyword evidence="3" id="KW-0175">Coiled coil</keyword>
<dbReference type="EMBL" id="PUEJ01000002">
    <property type="protein sequence ID" value="PRH88879.1"/>
    <property type="molecule type" value="Genomic_DNA"/>
</dbReference>
<dbReference type="RefSeq" id="WP_105861221.1">
    <property type="nucleotide sequence ID" value="NZ_PUEJ01000002.1"/>
</dbReference>
<dbReference type="NCBIfam" id="TIGR00103">
    <property type="entry name" value="DNA_YbaB_EbfC"/>
    <property type="match status" value="1"/>
</dbReference>
<proteinExistence type="inferred from homology"/>
<dbReference type="PIRSF" id="PIRSF004555">
    <property type="entry name" value="UCP004555"/>
    <property type="match status" value="1"/>
</dbReference>
<name>A0A2S9QHQ0_9HYPH</name>
<evidence type="ECO:0000256" key="3">
    <source>
        <dbReference type="SAM" id="Coils"/>
    </source>
</evidence>
<dbReference type="GO" id="GO:0003677">
    <property type="term" value="F:DNA binding"/>
    <property type="evidence" value="ECO:0007669"/>
    <property type="project" value="UniProtKB-UniRule"/>
</dbReference>
<feature type="region of interest" description="Disordered" evidence="4">
    <location>
        <begin position="83"/>
        <end position="107"/>
    </location>
</feature>
<comment type="function">
    <text evidence="2">Binds to DNA and alters its conformation. May be involved in regulation of gene expression, nucleoid organization and DNA protection.</text>
</comment>
<keyword evidence="1 2" id="KW-0238">DNA-binding</keyword>
<reference evidence="5 6" key="1">
    <citation type="submission" date="2018-02" db="EMBL/GenBank/DDBJ databases">
        <title>Whole genome sequencing of endophytic bacterium.</title>
        <authorList>
            <person name="Eedara R."/>
            <person name="Podile A.R."/>
        </authorList>
    </citation>
    <scope>NUCLEOTIDE SEQUENCE [LARGE SCALE GENOMIC DNA]</scope>
    <source>
        <strain evidence="5 6">RP1T</strain>
    </source>
</reference>
<dbReference type="PANTHER" id="PTHR33449">
    <property type="entry name" value="NUCLEOID-ASSOCIATED PROTEIN YBAB"/>
    <property type="match status" value="1"/>
</dbReference>
<dbReference type="InterPro" id="IPR036894">
    <property type="entry name" value="YbaB-like_sf"/>
</dbReference>
<dbReference type="InterPro" id="IPR004401">
    <property type="entry name" value="YbaB/EbfC"/>
</dbReference>
<evidence type="ECO:0000313" key="5">
    <source>
        <dbReference type="EMBL" id="PRH88879.1"/>
    </source>
</evidence>
<evidence type="ECO:0000313" key="6">
    <source>
        <dbReference type="Proteomes" id="UP000237682"/>
    </source>
</evidence>
<dbReference type="Proteomes" id="UP000237682">
    <property type="component" value="Unassembled WGS sequence"/>
</dbReference>
<comment type="subcellular location">
    <subcellularLocation>
        <location evidence="2">Cytoplasm</location>
        <location evidence="2">Nucleoid</location>
    </subcellularLocation>
</comment>
<dbReference type="AlphaFoldDB" id="A0A2S9QHQ0"/>
<comment type="similarity">
    <text evidence="2">Belongs to the YbaB/EbfC family.</text>
</comment>
<gene>
    <name evidence="5" type="ORF">C5L14_06600</name>
</gene>
<evidence type="ECO:0000256" key="1">
    <source>
        <dbReference type="ARBA" id="ARBA00023125"/>
    </source>
</evidence>
<organism evidence="5 6">
    <name type="scientific">Labrys okinawensis</name>
    <dbReference type="NCBI Taxonomy" id="346911"/>
    <lineage>
        <taxon>Bacteria</taxon>
        <taxon>Pseudomonadati</taxon>
        <taxon>Pseudomonadota</taxon>
        <taxon>Alphaproteobacteria</taxon>
        <taxon>Hyphomicrobiales</taxon>
        <taxon>Xanthobacteraceae</taxon>
        <taxon>Labrys</taxon>
    </lineage>
</organism>